<dbReference type="SMART" id="SM00448">
    <property type="entry name" value="REC"/>
    <property type="match status" value="1"/>
</dbReference>
<dbReference type="InterPro" id="IPR051552">
    <property type="entry name" value="HptR"/>
</dbReference>
<keyword evidence="5" id="KW-0805">Transcription regulation</keyword>
<dbReference type="InterPro" id="IPR011006">
    <property type="entry name" value="CheY-like_superfamily"/>
</dbReference>
<evidence type="ECO:0000256" key="2">
    <source>
        <dbReference type="ARBA" id="ARBA00022490"/>
    </source>
</evidence>
<evidence type="ECO:0000256" key="6">
    <source>
        <dbReference type="ARBA" id="ARBA00023125"/>
    </source>
</evidence>
<feature type="domain" description="HTH araC/xylS-type" evidence="9">
    <location>
        <begin position="289"/>
        <end position="387"/>
    </location>
</feature>
<keyword evidence="6" id="KW-0238">DNA-binding</keyword>
<accession>A0ABS4J8A4</accession>
<dbReference type="EMBL" id="JAGGLB010000043">
    <property type="protein sequence ID" value="MBP1996079.1"/>
    <property type="molecule type" value="Genomic_DNA"/>
</dbReference>
<evidence type="ECO:0000256" key="4">
    <source>
        <dbReference type="ARBA" id="ARBA00023012"/>
    </source>
</evidence>
<reference evidence="11 12" key="1">
    <citation type="submission" date="2021-03" db="EMBL/GenBank/DDBJ databases">
        <title>Genomic Encyclopedia of Type Strains, Phase IV (KMG-IV): sequencing the most valuable type-strain genomes for metagenomic binning, comparative biology and taxonomic classification.</title>
        <authorList>
            <person name="Goeker M."/>
        </authorList>
    </citation>
    <scope>NUCLEOTIDE SEQUENCE [LARGE SCALE GENOMIC DNA]</scope>
    <source>
        <strain evidence="11 12">DSM 26048</strain>
    </source>
</reference>
<comment type="subcellular location">
    <subcellularLocation>
        <location evidence="1">Cytoplasm</location>
    </subcellularLocation>
</comment>
<feature type="modified residue" description="4-aspartylphosphate" evidence="8">
    <location>
        <position position="41"/>
    </location>
</feature>
<dbReference type="Pfam" id="PF00072">
    <property type="entry name" value="Response_reg"/>
    <property type="match status" value="1"/>
</dbReference>
<protein>
    <submittedName>
        <fullName evidence="11">Two-component system response regulator YesN</fullName>
    </submittedName>
</protein>
<dbReference type="Gene3D" id="3.40.50.2300">
    <property type="match status" value="1"/>
</dbReference>
<dbReference type="CDD" id="cd17536">
    <property type="entry name" value="REC_YesN-like"/>
    <property type="match status" value="1"/>
</dbReference>
<dbReference type="Pfam" id="PF12833">
    <property type="entry name" value="HTH_18"/>
    <property type="match status" value="1"/>
</dbReference>
<evidence type="ECO:0000313" key="11">
    <source>
        <dbReference type="EMBL" id="MBP1996079.1"/>
    </source>
</evidence>
<keyword evidence="4" id="KW-0902">Two-component regulatory system</keyword>
<evidence type="ECO:0000313" key="12">
    <source>
        <dbReference type="Proteomes" id="UP001519287"/>
    </source>
</evidence>
<dbReference type="PROSITE" id="PS01124">
    <property type="entry name" value="HTH_ARAC_FAMILY_2"/>
    <property type="match status" value="1"/>
</dbReference>
<name>A0ABS4J8A4_9BACL</name>
<dbReference type="SUPFAM" id="SSF46689">
    <property type="entry name" value="Homeodomain-like"/>
    <property type="match status" value="2"/>
</dbReference>
<dbReference type="SMART" id="SM00342">
    <property type="entry name" value="HTH_ARAC"/>
    <property type="match status" value="1"/>
</dbReference>
<evidence type="ECO:0000256" key="1">
    <source>
        <dbReference type="ARBA" id="ARBA00004496"/>
    </source>
</evidence>
<gene>
    <name evidence="11" type="ORF">J2Z66_007723</name>
</gene>
<feature type="domain" description="Response regulatory" evidence="10">
    <location>
        <begin position="1"/>
        <end position="106"/>
    </location>
</feature>
<organism evidence="11 12">
    <name type="scientific">Paenibacillus eucommiae</name>
    <dbReference type="NCBI Taxonomy" id="1355755"/>
    <lineage>
        <taxon>Bacteria</taxon>
        <taxon>Bacillati</taxon>
        <taxon>Bacillota</taxon>
        <taxon>Bacilli</taxon>
        <taxon>Bacillales</taxon>
        <taxon>Paenibacillaceae</taxon>
        <taxon>Paenibacillus</taxon>
    </lineage>
</organism>
<evidence type="ECO:0000256" key="8">
    <source>
        <dbReference type="PROSITE-ProRule" id="PRU00169"/>
    </source>
</evidence>
<dbReference type="PANTHER" id="PTHR42713">
    <property type="entry name" value="HISTIDINE KINASE-RELATED"/>
    <property type="match status" value="1"/>
</dbReference>
<keyword evidence="3 8" id="KW-0597">Phosphoprotein</keyword>
<comment type="caution">
    <text evidence="11">The sequence shown here is derived from an EMBL/GenBank/DDBJ whole genome shotgun (WGS) entry which is preliminary data.</text>
</comment>
<dbReference type="InterPro" id="IPR018060">
    <property type="entry name" value="HTH_AraC"/>
</dbReference>
<dbReference type="SUPFAM" id="SSF52172">
    <property type="entry name" value="CheY-like"/>
    <property type="match status" value="1"/>
</dbReference>
<evidence type="ECO:0000259" key="10">
    <source>
        <dbReference type="PROSITE" id="PS50110"/>
    </source>
</evidence>
<dbReference type="PROSITE" id="PS50110">
    <property type="entry name" value="RESPONSE_REGULATORY"/>
    <property type="match status" value="1"/>
</dbReference>
<keyword evidence="7" id="KW-0804">Transcription</keyword>
<dbReference type="PANTHER" id="PTHR42713:SF3">
    <property type="entry name" value="TRANSCRIPTIONAL REGULATORY PROTEIN HPTR"/>
    <property type="match status" value="1"/>
</dbReference>
<evidence type="ECO:0000259" key="9">
    <source>
        <dbReference type="PROSITE" id="PS01124"/>
    </source>
</evidence>
<keyword evidence="12" id="KW-1185">Reference proteome</keyword>
<dbReference type="Gene3D" id="1.10.10.60">
    <property type="entry name" value="Homeodomain-like"/>
    <property type="match status" value="2"/>
</dbReference>
<dbReference type="InterPro" id="IPR009057">
    <property type="entry name" value="Homeodomain-like_sf"/>
</dbReference>
<keyword evidence="2" id="KW-0963">Cytoplasm</keyword>
<evidence type="ECO:0000256" key="3">
    <source>
        <dbReference type="ARBA" id="ARBA00022553"/>
    </source>
</evidence>
<dbReference type="Proteomes" id="UP001519287">
    <property type="component" value="Unassembled WGS sequence"/>
</dbReference>
<evidence type="ECO:0000256" key="5">
    <source>
        <dbReference type="ARBA" id="ARBA00023015"/>
    </source>
</evidence>
<evidence type="ECO:0000256" key="7">
    <source>
        <dbReference type="ARBA" id="ARBA00023163"/>
    </source>
</evidence>
<sequence length="391" mass="44507">MGMKEIIDWEKYGFEPIEVAFSGQEALEKAQSTSYHLIITDIKMPGMDGLELIRNLKKTDSPAKYIVFSGYQDFEYAALAINFGVKNYILKPIDEDILIDTVSSIKTEIDKELAEQSSLIKFRDIAIEKVLYSFLHNKGGDTEINDFIFSAGINAYNNPAKLVVFLPHACNGSKKLDDIDALMKDTLEAKYPYFTFHIDRTYSIIGSLIYNALDTADLLVRLNTLLELLNSEAGISYSVMLSSDIDNAESALNSITSTFIKCNSLTIHNQSMQRVVHCNSLFGSDTTIDQVISYVNEHFCEDINLKMISSQFYMNSAYLGRLFKQYTGVGYNDYINKLRIEKAIVYLNNKNYKVSEIYKQVGYKDIVYFYKKFKEAKGVSPSFYRSDAKKQ</sequence>
<proteinExistence type="predicted"/>
<dbReference type="InterPro" id="IPR001789">
    <property type="entry name" value="Sig_transdc_resp-reg_receiver"/>
</dbReference>